<keyword evidence="7" id="KW-1185">Reference proteome</keyword>
<feature type="transmembrane region" description="Helical" evidence="5">
    <location>
        <begin position="74"/>
        <end position="91"/>
    </location>
</feature>
<keyword evidence="3 5" id="KW-1133">Transmembrane helix</keyword>
<dbReference type="InterPro" id="IPR016944">
    <property type="entry name" value="UCP030066"/>
</dbReference>
<dbReference type="Proteomes" id="UP001151079">
    <property type="component" value="Unassembled WGS sequence"/>
</dbReference>
<evidence type="ECO:0000256" key="4">
    <source>
        <dbReference type="ARBA" id="ARBA00023136"/>
    </source>
</evidence>
<evidence type="ECO:0000256" key="5">
    <source>
        <dbReference type="SAM" id="Phobius"/>
    </source>
</evidence>
<keyword evidence="2 5" id="KW-0812">Transmembrane</keyword>
<evidence type="ECO:0000313" key="6">
    <source>
        <dbReference type="EMBL" id="MCV9927182.1"/>
    </source>
</evidence>
<dbReference type="PIRSF" id="PIRSF030066">
    <property type="entry name" value="UCP030066"/>
    <property type="match status" value="1"/>
</dbReference>
<dbReference type="RefSeq" id="WP_264205356.1">
    <property type="nucleotide sequence ID" value="NZ_JAOZEW010000004.1"/>
</dbReference>
<dbReference type="InterPro" id="IPR032808">
    <property type="entry name" value="DoxX"/>
</dbReference>
<feature type="transmembrane region" description="Helical" evidence="5">
    <location>
        <begin position="7"/>
        <end position="28"/>
    </location>
</feature>
<name>A0A9X2ZEQ8_9FLAO</name>
<sequence length="126" mass="14228">MSKKNKIIYWISTGIISLMMLFSAYSYITNPEMKTVFAQHLGFPDYFRIELAIAKVLGAVILILPFINSKIKEWAYAGFIIVFISATIAHLSVGDAIQHTVMPLVFLGILALSYFYSGHRLTLYSK</sequence>
<keyword evidence="4 5" id="KW-0472">Membrane</keyword>
<dbReference type="AlphaFoldDB" id="A0A9X2ZEQ8"/>
<accession>A0A9X2ZEQ8</accession>
<evidence type="ECO:0000256" key="1">
    <source>
        <dbReference type="ARBA" id="ARBA00004141"/>
    </source>
</evidence>
<comment type="caution">
    <text evidence="6">The sequence shown here is derived from an EMBL/GenBank/DDBJ whole genome shotgun (WGS) entry which is preliminary data.</text>
</comment>
<feature type="transmembrane region" description="Helical" evidence="5">
    <location>
        <begin position="97"/>
        <end position="116"/>
    </location>
</feature>
<dbReference type="Pfam" id="PF13564">
    <property type="entry name" value="DoxX_2"/>
    <property type="match status" value="1"/>
</dbReference>
<evidence type="ECO:0000313" key="7">
    <source>
        <dbReference type="Proteomes" id="UP001151079"/>
    </source>
</evidence>
<proteinExistence type="predicted"/>
<feature type="transmembrane region" description="Helical" evidence="5">
    <location>
        <begin position="48"/>
        <end position="67"/>
    </location>
</feature>
<dbReference type="GO" id="GO:0016020">
    <property type="term" value="C:membrane"/>
    <property type="evidence" value="ECO:0007669"/>
    <property type="project" value="UniProtKB-SubCell"/>
</dbReference>
<evidence type="ECO:0000256" key="2">
    <source>
        <dbReference type="ARBA" id="ARBA00022692"/>
    </source>
</evidence>
<reference evidence="6" key="1">
    <citation type="submission" date="2022-10" db="EMBL/GenBank/DDBJ databases">
        <title>Two novel species of Flavobacterium.</title>
        <authorList>
            <person name="Liu Q."/>
            <person name="Xin Y.-H."/>
        </authorList>
    </citation>
    <scope>NUCLEOTIDE SEQUENCE</scope>
    <source>
        <strain evidence="6">LS1R49</strain>
    </source>
</reference>
<comment type="subcellular location">
    <subcellularLocation>
        <location evidence="1">Membrane</location>
        <topology evidence="1">Multi-pass membrane protein</topology>
    </subcellularLocation>
</comment>
<organism evidence="6 7">
    <name type="scientific">Flavobacterium shii</name>
    <dbReference type="NCBI Taxonomy" id="2987687"/>
    <lineage>
        <taxon>Bacteria</taxon>
        <taxon>Pseudomonadati</taxon>
        <taxon>Bacteroidota</taxon>
        <taxon>Flavobacteriia</taxon>
        <taxon>Flavobacteriales</taxon>
        <taxon>Flavobacteriaceae</taxon>
        <taxon>Flavobacterium</taxon>
    </lineage>
</organism>
<gene>
    <name evidence="6" type="ORF">OIU83_05940</name>
</gene>
<protein>
    <submittedName>
        <fullName evidence="6">DoxX family protein</fullName>
    </submittedName>
</protein>
<evidence type="ECO:0000256" key="3">
    <source>
        <dbReference type="ARBA" id="ARBA00022989"/>
    </source>
</evidence>
<dbReference type="EMBL" id="JAOZEW010000004">
    <property type="protein sequence ID" value="MCV9927182.1"/>
    <property type="molecule type" value="Genomic_DNA"/>
</dbReference>